<gene>
    <name evidence="2" type="ORF">SDC9_62894</name>
</gene>
<evidence type="ECO:0000313" key="2">
    <source>
        <dbReference type="EMBL" id="MPM16513.1"/>
    </source>
</evidence>
<comment type="caution">
    <text evidence="2">The sequence shown here is derived from an EMBL/GenBank/DDBJ whole genome shotgun (WGS) entry which is preliminary data.</text>
</comment>
<proteinExistence type="predicted"/>
<keyword evidence="1" id="KW-0472">Membrane</keyword>
<evidence type="ECO:0008006" key="3">
    <source>
        <dbReference type="Google" id="ProtNLM"/>
    </source>
</evidence>
<feature type="transmembrane region" description="Helical" evidence="1">
    <location>
        <begin position="27"/>
        <end position="47"/>
    </location>
</feature>
<dbReference type="Pfam" id="PF14221">
    <property type="entry name" value="DUF4330"/>
    <property type="match status" value="1"/>
</dbReference>
<organism evidence="2">
    <name type="scientific">bioreactor metagenome</name>
    <dbReference type="NCBI Taxonomy" id="1076179"/>
    <lineage>
        <taxon>unclassified sequences</taxon>
        <taxon>metagenomes</taxon>
        <taxon>ecological metagenomes</taxon>
    </lineage>
</organism>
<dbReference type="AlphaFoldDB" id="A0A644XQI9"/>
<sequence length="183" mass="19719">MPEILTEYTESWCSVDSKRRRKSGFNLFDLFILLIVAAAVVLIFWLVGGRKSVAVEGAAVKVTYKVEVTAVTEDYKDSARVGDTVRDGVRKSDLGKITAVKVSPMTSVTSNILTGEAVKAESPTKYKVELTCEADGSLTQGRVSIGSYNIGVGTEIYVQSYGFSGKGYCVAMSYEEGGEPDGE</sequence>
<evidence type="ECO:0000256" key="1">
    <source>
        <dbReference type="SAM" id="Phobius"/>
    </source>
</evidence>
<keyword evidence="1" id="KW-1133">Transmembrane helix</keyword>
<name>A0A644XQI9_9ZZZZ</name>
<dbReference type="EMBL" id="VSSQ01002627">
    <property type="protein sequence ID" value="MPM16513.1"/>
    <property type="molecule type" value="Genomic_DNA"/>
</dbReference>
<reference evidence="2" key="1">
    <citation type="submission" date="2019-08" db="EMBL/GenBank/DDBJ databases">
        <authorList>
            <person name="Kucharzyk K."/>
            <person name="Murdoch R.W."/>
            <person name="Higgins S."/>
            <person name="Loffler F."/>
        </authorList>
    </citation>
    <scope>NUCLEOTIDE SEQUENCE</scope>
</reference>
<dbReference type="InterPro" id="IPR025480">
    <property type="entry name" value="DUF4330"/>
</dbReference>
<accession>A0A644XQI9</accession>
<protein>
    <recommendedName>
        <fullName evidence="3">DUF4330 domain-containing protein</fullName>
    </recommendedName>
</protein>
<keyword evidence="1" id="KW-0812">Transmembrane</keyword>